<dbReference type="Proteomes" id="UP000241769">
    <property type="component" value="Unassembled WGS sequence"/>
</dbReference>
<protein>
    <submittedName>
        <fullName evidence="2">Uncharacterized protein</fullName>
    </submittedName>
</protein>
<feature type="compositionally biased region" description="Polar residues" evidence="1">
    <location>
        <begin position="48"/>
        <end position="62"/>
    </location>
</feature>
<evidence type="ECO:0000313" key="3">
    <source>
        <dbReference type="Proteomes" id="UP000241769"/>
    </source>
</evidence>
<gene>
    <name evidence="2" type="ORF">PROFUN_13912</name>
</gene>
<proteinExistence type="predicted"/>
<feature type="region of interest" description="Disordered" evidence="1">
    <location>
        <begin position="38"/>
        <end position="62"/>
    </location>
</feature>
<sequence length="116" mass="13163">MCEEIDRSANNKHSWSNGMMSAFQAGEPVVHIHIKLDVNEGENPPATPTSHLSSVSRQETQGFDVTRTFATRENASDASPFNFVQVTREQNHSKSGYFCNTSQKKVKRCEFVWRQD</sequence>
<dbReference type="EMBL" id="MDYQ01000232">
    <property type="protein sequence ID" value="PRP78281.1"/>
    <property type="molecule type" value="Genomic_DNA"/>
</dbReference>
<dbReference type="InParanoid" id="A0A2P6N2W0"/>
<reference evidence="2 3" key="1">
    <citation type="journal article" date="2018" name="Genome Biol. Evol.">
        <title>Multiple Roots of Fruiting Body Formation in Amoebozoa.</title>
        <authorList>
            <person name="Hillmann F."/>
            <person name="Forbes G."/>
            <person name="Novohradska S."/>
            <person name="Ferling I."/>
            <person name="Riege K."/>
            <person name="Groth M."/>
            <person name="Westermann M."/>
            <person name="Marz M."/>
            <person name="Spaller T."/>
            <person name="Winckler T."/>
            <person name="Schaap P."/>
            <person name="Glockner G."/>
        </authorList>
    </citation>
    <scope>NUCLEOTIDE SEQUENCE [LARGE SCALE GENOMIC DNA]</scope>
    <source>
        <strain evidence="2 3">Jena</strain>
    </source>
</reference>
<accession>A0A2P6N2W0</accession>
<comment type="caution">
    <text evidence="2">The sequence shown here is derived from an EMBL/GenBank/DDBJ whole genome shotgun (WGS) entry which is preliminary data.</text>
</comment>
<name>A0A2P6N2W0_9EUKA</name>
<dbReference type="AlphaFoldDB" id="A0A2P6N2W0"/>
<evidence type="ECO:0000313" key="2">
    <source>
        <dbReference type="EMBL" id="PRP78281.1"/>
    </source>
</evidence>
<organism evidence="2 3">
    <name type="scientific">Planoprotostelium fungivorum</name>
    <dbReference type="NCBI Taxonomy" id="1890364"/>
    <lineage>
        <taxon>Eukaryota</taxon>
        <taxon>Amoebozoa</taxon>
        <taxon>Evosea</taxon>
        <taxon>Variosea</taxon>
        <taxon>Cavosteliida</taxon>
        <taxon>Cavosteliaceae</taxon>
        <taxon>Planoprotostelium</taxon>
    </lineage>
</organism>
<keyword evidence="3" id="KW-1185">Reference proteome</keyword>
<evidence type="ECO:0000256" key="1">
    <source>
        <dbReference type="SAM" id="MobiDB-lite"/>
    </source>
</evidence>